<keyword evidence="8 20" id="KW-0662">Pyridine nucleotide biosynthesis</keyword>
<organism evidence="24 25">
    <name type="scientific">Leptobrachium leishanense</name>
    <name type="common">Leishan spiny toad</name>
    <dbReference type="NCBI Taxonomy" id="445787"/>
    <lineage>
        <taxon>Eukaryota</taxon>
        <taxon>Metazoa</taxon>
        <taxon>Chordata</taxon>
        <taxon>Craniata</taxon>
        <taxon>Vertebrata</taxon>
        <taxon>Euteleostomi</taxon>
        <taxon>Amphibia</taxon>
        <taxon>Batrachia</taxon>
        <taxon>Anura</taxon>
        <taxon>Pelobatoidea</taxon>
        <taxon>Megophryidae</taxon>
        <taxon>Leptobrachium</taxon>
    </lineage>
</organism>
<evidence type="ECO:0000256" key="6">
    <source>
        <dbReference type="ARBA" id="ARBA00007064"/>
    </source>
</evidence>
<dbReference type="SUPFAM" id="SSF52374">
    <property type="entry name" value="Nucleotidylyl transferase"/>
    <property type="match status" value="1"/>
</dbReference>
<comment type="cofactor">
    <cofactor evidence="1">
        <name>Mg(2+)</name>
        <dbReference type="ChEBI" id="CHEBI:18420"/>
    </cofactor>
</comment>
<evidence type="ECO:0000256" key="4">
    <source>
        <dbReference type="ARBA" id="ARBA00004658"/>
    </source>
</evidence>
<evidence type="ECO:0000256" key="13">
    <source>
        <dbReference type="ARBA" id="ARBA00022840"/>
    </source>
</evidence>
<comment type="catalytic activity">
    <reaction evidence="17">
        <text>nicotinate beta-D-ribonucleotide + ATP + H(+) = deamido-NAD(+) + diphosphate</text>
        <dbReference type="Rhea" id="RHEA:22860"/>
        <dbReference type="ChEBI" id="CHEBI:15378"/>
        <dbReference type="ChEBI" id="CHEBI:30616"/>
        <dbReference type="ChEBI" id="CHEBI:33019"/>
        <dbReference type="ChEBI" id="CHEBI:57502"/>
        <dbReference type="ChEBI" id="CHEBI:58437"/>
        <dbReference type="EC" id="2.7.7.18"/>
    </reaction>
    <physiologicalReaction direction="left-to-right" evidence="17">
        <dbReference type="Rhea" id="RHEA:22861"/>
    </physiologicalReaction>
    <physiologicalReaction direction="right-to-left" evidence="17">
        <dbReference type="Rhea" id="RHEA:22862"/>
    </physiologicalReaction>
</comment>
<dbReference type="InterPro" id="IPR045094">
    <property type="entry name" value="NMNAT_euk"/>
</dbReference>
<reference evidence="24" key="1">
    <citation type="submission" date="2025-08" db="UniProtKB">
        <authorList>
            <consortium name="Ensembl"/>
        </authorList>
    </citation>
    <scope>IDENTIFICATION</scope>
</reference>
<dbReference type="CDD" id="cd09286">
    <property type="entry name" value="NMNAT_Eukarya"/>
    <property type="match status" value="1"/>
</dbReference>
<evidence type="ECO:0000313" key="25">
    <source>
        <dbReference type="Proteomes" id="UP000694569"/>
    </source>
</evidence>
<dbReference type="InterPro" id="IPR004821">
    <property type="entry name" value="Cyt_trans-like"/>
</dbReference>
<keyword evidence="22" id="KW-0732">Signal</keyword>
<evidence type="ECO:0000256" key="12">
    <source>
        <dbReference type="ARBA" id="ARBA00022833"/>
    </source>
</evidence>
<evidence type="ECO:0000256" key="11">
    <source>
        <dbReference type="ARBA" id="ARBA00022741"/>
    </source>
</evidence>
<keyword evidence="7" id="KW-0597">Phosphoprotein</keyword>
<keyword evidence="25" id="KW-1185">Reference proteome</keyword>
<keyword evidence="16" id="KW-0539">Nucleus</keyword>
<dbReference type="GeneTree" id="ENSGT00950000183179"/>
<keyword evidence="13 20" id="KW-0067">ATP-binding</keyword>
<dbReference type="EC" id="2.7.7.1" evidence="20"/>
<comment type="pathway">
    <text evidence="5">Cofactor biosynthesis; NAD(+) biosynthesis; deamido-NAD(+) from nicotinate D-ribonucleotide: step 1/1.</text>
</comment>
<reference evidence="24" key="2">
    <citation type="submission" date="2025-09" db="UniProtKB">
        <authorList>
            <consortium name="Ensembl"/>
        </authorList>
    </citation>
    <scope>IDENTIFICATION</scope>
</reference>
<keyword evidence="15 20" id="KW-0520">NAD</keyword>
<name>A0A8C5N2Q4_9ANUR</name>
<evidence type="ECO:0000256" key="10">
    <source>
        <dbReference type="ARBA" id="ARBA00022695"/>
    </source>
</evidence>
<evidence type="ECO:0000256" key="8">
    <source>
        <dbReference type="ARBA" id="ARBA00022642"/>
    </source>
</evidence>
<gene>
    <name evidence="24" type="primary">NMNAT1</name>
</gene>
<evidence type="ECO:0000256" key="5">
    <source>
        <dbReference type="ARBA" id="ARBA00005019"/>
    </source>
</evidence>
<protein>
    <recommendedName>
        <fullName evidence="20">Nicotinamide-nucleotide adenylyltransferase</fullName>
        <ecNumber evidence="20">2.7.7.1</ecNumber>
        <ecNumber evidence="20">2.7.7.18</ecNumber>
    </recommendedName>
</protein>
<dbReference type="Proteomes" id="UP000694569">
    <property type="component" value="Unplaced"/>
</dbReference>
<comment type="subunit">
    <text evidence="19">Homohexamer. Interacts with ADPRT/PARP1.</text>
</comment>
<feature type="chain" id="PRO_5034444170" description="Nicotinamide-nucleotide adenylyltransferase" evidence="22">
    <location>
        <begin position="25"/>
        <end position="385"/>
    </location>
</feature>
<evidence type="ECO:0000259" key="23">
    <source>
        <dbReference type="Pfam" id="PF01467"/>
    </source>
</evidence>
<dbReference type="NCBIfam" id="TIGR00482">
    <property type="entry name" value="nicotinate (nicotinamide) nucleotide adenylyltransferase"/>
    <property type="match status" value="1"/>
</dbReference>
<keyword evidence="12" id="KW-0862">Zinc</keyword>
<keyword evidence="10 20" id="KW-0548">Nucleotidyltransferase</keyword>
<dbReference type="Gene3D" id="3.40.50.620">
    <property type="entry name" value="HUPs"/>
    <property type="match status" value="1"/>
</dbReference>
<evidence type="ECO:0000256" key="7">
    <source>
        <dbReference type="ARBA" id="ARBA00022553"/>
    </source>
</evidence>
<comment type="catalytic activity">
    <reaction evidence="18">
        <text>beta-nicotinamide D-ribonucleotide + ATP + H(+) = diphosphate + NAD(+)</text>
        <dbReference type="Rhea" id="RHEA:21360"/>
        <dbReference type="ChEBI" id="CHEBI:14649"/>
        <dbReference type="ChEBI" id="CHEBI:15378"/>
        <dbReference type="ChEBI" id="CHEBI:30616"/>
        <dbReference type="ChEBI" id="CHEBI:33019"/>
        <dbReference type="ChEBI" id="CHEBI:57540"/>
        <dbReference type="EC" id="2.7.7.1"/>
    </reaction>
    <physiologicalReaction direction="left-to-right" evidence="18">
        <dbReference type="Rhea" id="RHEA:21361"/>
    </physiologicalReaction>
    <physiologicalReaction direction="right-to-left" evidence="18">
        <dbReference type="Rhea" id="RHEA:21362"/>
    </physiologicalReaction>
</comment>
<evidence type="ECO:0000256" key="2">
    <source>
        <dbReference type="ARBA" id="ARBA00001947"/>
    </source>
</evidence>
<keyword evidence="14" id="KW-0460">Magnesium</keyword>
<dbReference type="GO" id="GO:0005524">
    <property type="term" value="F:ATP binding"/>
    <property type="evidence" value="ECO:0007669"/>
    <property type="project" value="UniProtKB-KW"/>
</dbReference>
<evidence type="ECO:0000256" key="18">
    <source>
        <dbReference type="ARBA" id="ARBA00048969"/>
    </source>
</evidence>
<dbReference type="OrthoDB" id="422187at2759"/>
<evidence type="ECO:0000256" key="16">
    <source>
        <dbReference type="ARBA" id="ARBA00023242"/>
    </source>
</evidence>
<keyword evidence="9 20" id="KW-0808">Transferase</keyword>
<dbReference type="Ensembl" id="ENSLLET00000022768.1">
    <property type="protein sequence ID" value="ENSLLEP00000021916.1"/>
    <property type="gene ID" value="ENSLLEG00000013913.1"/>
</dbReference>
<dbReference type="GO" id="GO:0009435">
    <property type="term" value="P:NAD+ biosynthetic process"/>
    <property type="evidence" value="ECO:0007669"/>
    <property type="project" value="UniProtKB-UniPathway"/>
</dbReference>
<accession>A0A8C5N2Q4</accession>
<dbReference type="InterPro" id="IPR005248">
    <property type="entry name" value="NadD/NMNAT"/>
</dbReference>
<feature type="signal peptide" evidence="22">
    <location>
        <begin position="1"/>
        <end position="24"/>
    </location>
</feature>
<evidence type="ECO:0000256" key="21">
    <source>
        <dbReference type="SAM" id="MobiDB-lite"/>
    </source>
</evidence>
<proteinExistence type="inferred from homology"/>
<dbReference type="PANTHER" id="PTHR12039">
    <property type="entry name" value="NICOTINAMIDE MONONUCLEOTIDE ADENYLYLTRANSFERASE"/>
    <property type="match status" value="1"/>
</dbReference>
<dbReference type="InterPro" id="IPR014729">
    <property type="entry name" value="Rossmann-like_a/b/a_fold"/>
</dbReference>
<dbReference type="FunFam" id="3.40.50.620:FF:000101">
    <property type="entry name" value="Nicotinamide-nucleotide adenylyltransferase"/>
    <property type="match status" value="1"/>
</dbReference>
<comment type="similarity">
    <text evidence="6 20">Belongs to the eukaryotic NMN adenylyltransferase family.</text>
</comment>
<dbReference type="GO" id="GO:0004515">
    <property type="term" value="F:nicotinate-nucleotide adenylyltransferase activity"/>
    <property type="evidence" value="ECO:0007669"/>
    <property type="project" value="UniProtKB-EC"/>
</dbReference>
<dbReference type="EC" id="2.7.7.18" evidence="20"/>
<dbReference type="GO" id="GO:0005634">
    <property type="term" value="C:nucleus"/>
    <property type="evidence" value="ECO:0007669"/>
    <property type="project" value="UniProtKB-SubCell"/>
</dbReference>
<dbReference type="GO" id="GO:0000309">
    <property type="term" value="F:nicotinamide-nucleotide adenylyltransferase activity"/>
    <property type="evidence" value="ECO:0007669"/>
    <property type="project" value="UniProtKB-EC"/>
</dbReference>
<comment type="pathway">
    <text evidence="4 20">Cofactor biosynthesis; NAD(+) biosynthesis; NAD(+) from nicotinamide D-ribonucleotide: step 1/1.</text>
</comment>
<feature type="region of interest" description="Disordered" evidence="21">
    <location>
        <begin position="216"/>
        <end position="249"/>
    </location>
</feature>
<dbReference type="PANTHER" id="PTHR12039:SF21">
    <property type="entry name" value="NICOTINAMIDE_NICOTINIC ACID MONONUCLEOTIDE ADENYLYLTRANSFERASE 1"/>
    <property type="match status" value="1"/>
</dbReference>
<evidence type="ECO:0000256" key="3">
    <source>
        <dbReference type="ARBA" id="ARBA00004123"/>
    </source>
</evidence>
<evidence type="ECO:0000256" key="22">
    <source>
        <dbReference type="SAM" id="SignalP"/>
    </source>
</evidence>
<dbReference type="Pfam" id="PF01467">
    <property type="entry name" value="CTP_transf_like"/>
    <property type="match status" value="1"/>
</dbReference>
<evidence type="ECO:0000256" key="20">
    <source>
        <dbReference type="RuleBase" id="RU362021"/>
    </source>
</evidence>
<evidence type="ECO:0000256" key="19">
    <source>
        <dbReference type="ARBA" id="ARBA00064648"/>
    </source>
</evidence>
<evidence type="ECO:0000256" key="1">
    <source>
        <dbReference type="ARBA" id="ARBA00001946"/>
    </source>
</evidence>
<dbReference type="UniPathway" id="UPA00253">
    <property type="reaction ID" value="UER00332"/>
</dbReference>
<feature type="domain" description="Cytidyltransferase-like" evidence="23">
    <location>
        <begin position="120"/>
        <end position="334"/>
    </location>
</feature>
<evidence type="ECO:0000313" key="24">
    <source>
        <dbReference type="Ensembl" id="ENSLLEP00000021916.1"/>
    </source>
</evidence>
<comment type="subcellular location">
    <subcellularLocation>
        <location evidence="3">Nucleus</location>
    </subcellularLocation>
</comment>
<sequence>MRNVTGRFAVKPRLIVLMLRASRAAPLLFAAIPARGSLASNAHTWLLGSRHHPLIRDAARSWCSGARSRSEPDVGTWSTRGSGTWNTKGSGDFIANSEAVGLNLWLPVRVMDKQTEVVLLATGSFNPITFMHLRLFELARDHLHETGKYKVIKGIISPVGDGYKKKGLMEASHRLAMAELAIRGTNWLEVDPWECEQEEWVETVRVMRYHQQKLEAERAENPEQKLSHRPGRKRKLDNSCQDVPDRNRSSSHAVPKVWLLCGADVFQSMSVPNLWKDEEVLEIISMFGIACITRAGHDARKFVYESDVLWKHKDNIHVVEEWINNDISSTKIRRALRRGQNVRYLVPDATLEYIEKHELYSEESEEKNSGLILEPFQRNRTSNCS</sequence>
<evidence type="ECO:0000256" key="15">
    <source>
        <dbReference type="ARBA" id="ARBA00023027"/>
    </source>
</evidence>
<evidence type="ECO:0000256" key="17">
    <source>
        <dbReference type="ARBA" id="ARBA00048514"/>
    </source>
</evidence>
<dbReference type="AlphaFoldDB" id="A0A8C5N2Q4"/>
<evidence type="ECO:0000256" key="9">
    <source>
        <dbReference type="ARBA" id="ARBA00022679"/>
    </source>
</evidence>
<feature type="compositionally biased region" description="Basic and acidic residues" evidence="21">
    <location>
        <begin position="216"/>
        <end position="226"/>
    </location>
</feature>
<dbReference type="InterPro" id="IPR051182">
    <property type="entry name" value="Euk_NMN_adenylyltrnsfrase"/>
</dbReference>
<keyword evidence="11 20" id="KW-0547">Nucleotide-binding</keyword>
<evidence type="ECO:0000256" key="14">
    <source>
        <dbReference type="ARBA" id="ARBA00022842"/>
    </source>
</evidence>
<comment type="cofactor">
    <cofactor evidence="2">
        <name>Zn(2+)</name>
        <dbReference type="ChEBI" id="CHEBI:29105"/>
    </cofactor>
</comment>